<organism evidence="2 3">
    <name type="scientific">Trifolium medium</name>
    <dbReference type="NCBI Taxonomy" id="97028"/>
    <lineage>
        <taxon>Eukaryota</taxon>
        <taxon>Viridiplantae</taxon>
        <taxon>Streptophyta</taxon>
        <taxon>Embryophyta</taxon>
        <taxon>Tracheophyta</taxon>
        <taxon>Spermatophyta</taxon>
        <taxon>Magnoliopsida</taxon>
        <taxon>eudicotyledons</taxon>
        <taxon>Gunneridae</taxon>
        <taxon>Pentapetalae</taxon>
        <taxon>rosids</taxon>
        <taxon>fabids</taxon>
        <taxon>Fabales</taxon>
        <taxon>Fabaceae</taxon>
        <taxon>Papilionoideae</taxon>
        <taxon>50 kb inversion clade</taxon>
        <taxon>NPAAA clade</taxon>
        <taxon>Hologalegina</taxon>
        <taxon>IRL clade</taxon>
        <taxon>Trifolieae</taxon>
        <taxon>Trifolium</taxon>
    </lineage>
</organism>
<comment type="caution">
    <text evidence="2">The sequence shown here is derived from an EMBL/GenBank/DDBJ whole genome shotgun (WGS) entry which is preliminary data.</text>
</comment>
<sequence length="246" mass="26406">MFVLGSTVFPSLQHIVHANQGKLSLSLLDNYTHTPPFTHINISSSHAPTPKAVRLSTLKIPNFHSLSKSFKNSKNTMSKSTISSATKNIKDFPVPDEVLFSKITPAKPISAVTMEETRRLRTKSVAVRPKRVPKVSKNSSPSTSVKESSGRRLKSTAGRSKGLSKASFDFVGNPIESNTEGIVNTAAGMNFGTEILGKTSQNLGHDASPSVIRPTGGVFDNVAASTRANFESDDENVGTPDNETPK</sequence>
<feature type="compositionally biased region" description="Polar residues" evidence="1">
    <location>
        <begin position="136"/>
        <end position="147"/>
    </location>
</feature>
<keyword evidence="3" id="KW-1185">Reference proteome</keyword>
<dbReference type="AlphaFoldDB" id="A0A392PBE0"/>
<evidence type="ECO:0000256" key="1">
    <source>
        <dbReference type="SAM" id="MobiDB-lite"/>
    </source>
</evidence>
<name>A0A392PBE0_9FABA</name>
<protein>
    <submittedName>
        <fullName evidence="2">Uncharacterized protein</fullName>
    </submittedName>
</protein>
<proteinExistence type="predicted"/>
<accession>A0A392PBE0</accession>
<feature type="non-terminal residue" evidence="2">
    <location>
        <position position="246"/>
    </location>
</feature>
<reference evidence="2 3" key="1">
    <citation type="journal article" date="2018" name="Front. Plant Sci.">
        <title>Red Clover (Trifolium pratense) and Zigzag Clover (T. medium) - A Picture of Genomic Similarities and Differences.</title>
        <authorList>
            <person name="Dluhosova J."/>
            <person name="Istvanek J."/>
            <person name="Nedelnik J."/>
            <person name="Repkova J."/>
        </authorList>
    </citation>
    <scope>NUCLEOTIDE SEQUENCE [LARGE SCALE GENOMIC DNA]</scope>
    <source>
        <strain evidence="3">cv. 10/8</strain>
        <tissue evidence="2">Leaf</tissue>
    </source>
</reference>
<evidence type="ECO:0000313" key="3">
    <source>
        <dbReference type="Proteomes" id="UP000265520"/>
    </source>
</evidence>
<feature type="region of interest" description="Disordered" evidence="1">
    <location>
        <begin position="223"/>
        <end position="246"/>
    </location>
</feature>
<feature type="region of interest" description="Disordered" evidence="1">
    <location>
        <begin position="120"/>
        <end position="167"/>
    </location>
</feature>
<evidence type="ECO:0000313" key="2">
    <source>
        <dbReference type="EMBL" id="MCI09104.1"/>
    </source>
</evidence>
<dbReference type="Proteomes" id="UP000265520">
    <property type="component" value="Unassembled WGS sequence"/>
</dbReference>
<dbReference type="EMBL" id="LXQA010071402">
    <property type="protein sequence ID" value="MCI09104.1"/>
    <property type="molecule type" value="Genomic_DNA"/>
</dbReference>